<dbReference type="EMBL" id="HF935907">
    <property type="protein sequence ID" value="CCX32837.1"/>
    <property type="molecule type" value="Genomic_DNA"/>
</dbReference>
<feature type="compositionally biased region" description="Basic and acidic residues" evidence="1">
    <location>
        <begin position="67"/>
        <end position="106"/>
    </location>
</feature>
<organism evidence="2 3">
    <name type="scientific">Pyronema omphalodes (strain CBS 100304)</name>
    <name type="common">Pyronema confluens</name>
    <dbReference type="NCBI Taxonomy" id="1076935"/>
    <lineage>
        <taxon>Eukaryota</taxon>
        <taxon>Fungi</taxon>
        <taxon>Dikarya</taxon>
        <taxon>Ascomycota</taxon>
        <taxon>Pezizomycotina</taxon>
        <taxon>Pezizomycetes</taxon>
        <taxon>Pezizales</taxon>
        <taxon>Pyronemataceae</taxon>
        <taxon>Pyronema</taxon>
    </lineage>
</organism>
<keyword evidence="3" id="KW-1185">Reference proteome</keyword>
<proteinExistence type="predicted"/>
<sequence length="235" mass="26312">MSHQTGSPVRTRVDLSMNALTNPPAYPYLHGTYPALDDGSRTAPPPPPPLNTRQLGTPIIDSPFNPIHHERENQAPRELKEQREQRESREHIEREREQSHSYDQPRHLPPIMFSPPPQMSPRKTHTKANKRQRLESPHPSHQPSPQPAQASTPSASTPSAHPSAQPRPAPAIPANQIPPGGAPARKYLNEQVTPALLEGMKMLASTQPKEPLLALARFLEEWHEKERDVVMKDDA</sequence>
<dbReference type="OrthoDB" id="417678at2759"/>
<protein>
    <submittedName>
        <fullName evidence="2">Similar to Set1 complex component sdc1 acc. no. O74861</fullName>
    </submittedName>
</protein>
<name>U4LMP2_PYROM</name>
<evidence type="ECO:0000256" key="1">
    <source>
        <dbReference type="SAM" id="MobiDB-lite"/>
    </source>
</evidence>
<evidence type="ECO:0000313" key="2">
    <source>
        <dbReference type="EMBL" id="CCX32837.1"/>
    </source>
</evidence>
<feature type="compositionally biased region" description="Low complexity" evidence="1">
    <location>
        <begin position="147"/>
        <end position="164"/>
    </location>
</feature>
<accession>U4LMP2</accession>
<dbReference type="InterPro" id="IPR007858">
    <property type="entry name" value="Dpy-30_motif"/>
</dbReference>
<dbReference type="STRING" id="1076935.U4LMP2"/>
<evidence type="ECO:0000313" key="3">
    <source>
        <dbReference type="Proteomes" id="UP000018144"/>
    </source>
</evidence>
<feature type="region of interest" description="Disordered" evidence="1">
    <location>
        <begin position="1"/>
        <end position="186"/>
    </location>
</feature>
<feature type="compositionally biased region" description="Low complexity" evidence="1">
    <location>
        <begin position="172"/>
        <end position="184"/>
    </location>
</feature>
<dbReference type="Gene3D" id="1.20.890.10">
    <property type="entry name" value="cAMP-dependent protein kinase regulatory subunit, dimerization-anchoring domain"/>
    <property type="match status" value="1"/>
</dbReference>
<dbReference type="Proteomes" id="UP000018144">
    <property type="component" value="Unassembled WGS sequence"/>
</dbReference>
<gene>
    <name evidence="2" type="ORF">PCON_13688</name>
</gene>
<dbReference type="AlphaFoldDB" id="U4LMP2"/>
<reference evidence="2 3" key="1">
    <citation type="journal article" date="2013" name="PLoS Genet.">
        <title>The genome and development-dependent transcriptomes of Pyronema confluens: a window into fungal evolution.</title>
        <authorList>
            <person name="Traeger S."/>
            <person name="Altegoer F."/>
            <person name="Freitag M."/>
            <person name="Gabaldon T."/>
            <person name="Kempken F."/>
            <person name="Kumar A."/>
            <person name="Marcet-Houben M."/>
            <person name="Poggeler S."/>
            <person name="Stajich J.E."/>
            <person name="Nowrousian M."/>
        </authorList>
    </citation>
    <scope>NUCLEOTIDE SEQUENCE [LARGE SCALE GENOMIC DNA]</scope>
    <source>
        <strain evidence="3">CBS 100304</strain>
        <tissue evidence="2">Vegetative mycelium</tissue>
    </source>
</reference>
<feature type="compositionally biased region" description="Basic residues" evidence="1">
    <location>
        <begin position="122"/>
        <end position="131"/>
    </location>
</feature>
<dbReference type="Pfam" id="PF05186">
    <property type="entry name" value="Dpy-30"/>
    <property type="match status" value="1"/>
</dbReference>